<dbReference type="SUPFAM" id="SSF52266">
    <property type="entry name" value="SGNH hydrolase"/>
    <property type="match status" value="1"/>
</dbReference>
<dbReference type="GO" id="GO:0016788">
    <property type="term" value="F:hydrolase activity, acting on ester bonds"/>
    <property type="evidence" value="ECO:0007669"/>
    <property type="project" value="UniProtKB-ARBA"/>
</dbReference>
<dbReference type="InterPro" id="IPR036514">
    <property type="entry name" value="SGNH_hydro_sf"/>
</dbReference>
<dbReference type="Gene3D" id="3.40.630.10">
    <property type="entry name" value="Zn peptidases"/>
    <property type="match status" value="1"/>
</dbReference>
<dbReference type="Gene3D" id="3.40.50.1110">
    <property type="entry name" value="SGNH hydrolase"/>
    <property type="match status" value="1"/>
</dbReference>
<dbReference type="RefSeq" id="WP_022401144.1">
    <property type="nucleotide sequence ID" value="NZ_JNHN01000178.1"/>
</dbReference>
<comment type="similarity">
    <text evidence="2 7">Belongs to the peptidase M14 family.</text>
</comment>
<keyword evidence="9" id="KW-0121">Carboxypeptidase</keyword>
<dbReference type="GO" id="GO:0005615">
    <property type="term" value="C:extracellular space"/>
    <property type="evidence" value="ECO:0007669"/>
    <property type="project" value="TreeGrafter"/>
</dbReference>
<evidence type="ECO:0000256" key="1">
    <source>
        <dbReference type="ARBA" id="ARBA00001947"/>
    </source>
</evidence>
<dbReference type="PANTHER" id="PTHR11705:SF143">
    <property type="entry name" value="SLL0236 PROTEIN"/>
    <property type="match status" value="1"/>
</dbReference>
<keyword evidence="4" id="KW-0378">Hydrolase</keyword>
<evidence type="ECO:0000256" key="2">
    <source>
        <dbReference type="ARBA" id="ARBA00005988"/>
    </source>
</evidence>
<dbReference type="PANTHER" id="PTHR11705">
    <property type="entry name" value="PROTEASE FAMILY M14 CARBOXYPEPTIDASE A,B"/>
    <property type="match status" value="1"/>
</dbReference>
<dbReference type="SUPFAM" id="SSF53474">
    <property type="entry name" value="alpha/beta-Hydrolases"/>
    <property type="match status" value="1"/>
</dbReference>
<evidence type="ECO:0000256" key="4">
    <source>
        <dbReference type="ARBA" id="ARBA00022801"/>
    </source>
</evidence>
<dbReference type="SUPFAM" id="SSF53187">
    <property type="entry name" value="Zn-dependent exopeptidases"/>
    <property type="match status" value="1"/>
</dbReference>
<dbReference type="PATRIC" id="fig|1339349.3.peg.3183"/>
<keyword evidence="5" id="KW-0862">Zinc</keyword>
<organism evidence="9 10">
    <name type="scientific">Bacteroides uniformis str. 3978 T3 ii</name>
    <dbReference type="NCBI Taxonomy" id="1339349"/>
    <lineage>
        <taxon>Bacteria</taxon>
        <taxon>Pseudomonadati</taxon>
        <taxon>Bacteroidota</taxon>
        <taxon>Bacteroidia</taxon>
        <taxon>Bacteroidales</taxon>
        <taxon>Bacteroidaceae</taxon>
        <taxon>Bacteroides</taxon>
    </lineage>
</organism>
<dbReference type="EMBL" id="JNHN01000178">
    <property type="protein sequence ID" value="KDS49072.1"/>
    <property type="molecule type" value="Genomic_DNA"/>
</dbReference>
<evidence type="ECO:0000256" key="7">
    <source>
        <dbReference type="PROSITE-ProRule" id="PRU01379"/>
    </source>
</evidence>
<protein>
    <submittedName>
        <fullName evidence="9">Zinc carboxypeptidase family protein</fullName>
    </submittedName>
</protein>
<reference evidence="9 10" key="1">
    <citation type="submission" date="2014-04" db="EMBL/GenBank/DDBJ databases">
        <authorList>
            <person name="Sears C."/>
            <person name="Carroll K."/>
            <person name="Sack B.R."/>
            <person name="Qadri F."/>
            <person name="Myers L.L."/>
            <person name="Chung G.-T."/>
            <person name="Escheverria P."/>
            <person name="Fraser C.M."/>
            <person name="Sadzewicz L."/>
            <person name="Shefchek K.A."/>
            <person name="Tallon L."/>
            <person name="Das S.P."/>
            <person name="Daugherty S."/>
            <person name="Mongodin E.F."/>
        </authorList>
    </citation>
    <scope>NUCLEOTIDE SEQUENCE [LARGE SCALE GENOMIC DNA]</scope>
    <source>
        <strain evidence="9 10">3978 T3 ii</strain>
    </source>
</reference>
<dbReference type="InterPro" id="IPR000834">
    <property type="entry name" value="Peptidase_M14"/>
</dbReference>
<gene>
    <name evidence="9" type="ORF">M094_2055</name>
</gene>
<comment type="caution">
    <text evidence="9">The sequence shown here is derived from an EMBL/GenBank/DDBJ whole genome shotgun (WGS) entry which is preliminary data.</text>
</comment>
<keyword evidence="3" id="KW-0645">Protease</keyword>
<proteinExistence type="inferred from homology"/>
<feature type="domain" description="Peptidase M14" evidence="8">
    <location>
        <begin position="548"/>
        <end position="836"/>
    </location>
</feature>
<dbReference type="AlphaFoldDB" id="A0A078RWY9"/>
<dbReference type="Gene3D" id="3.40.50.1820">
    <property type="entry name" value="alpha/beta hydrolase"/>
    <property type="match status" value="1"/>
</dbReference>
<dbReference type="SMART" id="SM00631">
    <property type="entry name" value="Zn_pept"/>
    <property type="match status" value="1"/>
</dbReference>
<evidence type="ECO:0000256" key="3">
    <source>
        <dbReference type="ARBA" id="ARBA00022670"/>
    </source>
</evidence>
<dbReference type="InterPro" id="IPR029058">
    <property type="entry name" value="AB_hydrolase_fold"/>
</dbReference>
<sequence length="1010" mass="114159">MKKLIIFYIGFLCICLSAIAKQTLERPRGEHFFTYSQYPPFADRPVDVHYYIPSQGDIKQMPIVFVFEGGDRGYRYLLDGWKEEAERKGFMLFIPHFDLKSYPLADYQEVGVMNAAHTVANAPEKITPVLVDKLFEYVRQFTGSMRKGYMIYGHSAGGQFVQRFMLFHDSPYVEKAIISSPGWYTFPDLAQTYPYGTAGIPYISSEQIKKYLSKPIILQLALGDTIRESFLRKTPEAERQGRNRMERGRSFWLYIHQLAASRGWECHWRKIEECGIGHEAVPMGKQAVPLLTTDSLRVLFIGNSYTFFNRLPWQVQSLASSCGKKISVRQVANPGWYLRQHAANTQTLEAIREGGWDYMVMQEQSKAPTREKEWVKKNVFHPAAQLDSLRRLYAPKGKSVCYMTWGRNNDTYEGMQQQLTENYLEMADVLDAYCAPVGEAWRRVRRECPSLQLYNSDGSHPSPAGSYLAACVFYAIFFGEPFSSDYYAGLPSETALYLQRIAQEVVLANLVLWNRNQSKQPAGVTASFYPDPKFDRETPTLSKPYGSGLASVDEIKDYLQQLVVRSPGLAYMENIGVTKQGRTIPVLYLGTPDKKKVRVWIQAALHGNEPAGAEAVCMLVRYLLCEKEGRELLNHIAVALVPIANVDGYAIQQRRSADGYDLNRDQSKLEDAVTLLLKQSYQQWNPDVALDIHEYTPLRREFNLLRGVPTANAADVLFLPTGHLNAPLALRTLSEELFRREAEVVLNSAGYASGFYFTPRVADGSLVLVKGAKSPQSSSTFQALTGAVSLFVEIRGIGLGPECFARRSECGFLVARQTLVTAAQHRASIKRKIEQARKRTLKATEPIYVTFTSDTVRHVVSFIDYKANELFKTELPTLDAMQATPQLMRTRPKAYLLDAPCTEAVCKLRALGVHIEQVTRVQKAKVERYKVTRLYRAEKEWEGIHPVNVETDVYEDNVELPIGSWLVPLAQPLGNLVATLLEPESVCGFVNFCVIPAEEGKGLFVSRLIK</sequence>
<dbReference type="PROSITE" id="PS52035">
    <property type="entry name" value="PEPTIDASE_M14"/>
    <property type="match status" value="1"/>
</dbReference>
<dbReference type="GO" id="GO:0006508">
    <property type="term" value="P:proteolysis"/>
    <property type="evidence" value="ECO:0007669"/>
    <property type="project" value="UniProtKB-KW"/>
</dbReference>
<dbReference type="CDD" id="cd06242">
    <property type="entry name" value="M14-like"/>
    <property type="match status" value="1"/>
</dbReference>
<dbReference type="GO" id="GO:0004181">
    <property type="term" value="F:metallocarboxypeptidase activity"/>
    <property type="evidence" value="ECO:0007669"/>
    <property type="project" value="InterPro"/>
</dbReference>
<dbReference type="Proteomes" id="UP000028013">
    <property type="component" value="Unassembled WGS sequence"/>
</dbReference>
<dbReference type="GO" id="GO:0008270">
    <property type="term" value="F:zinc ion binding"/>
    <property type="evidence" value="ECO:0007669"/>
    <property type="project" value="InterPro"/>
</dbReference>
<evidence type="ECO:0000256" key="5">
    <source>
        <dbReference type="ARBA" id="ARBA00022833"/>
    </source>
</evidence>
<evidence type="ECO:0000256" key="6">
    <source>
        <dbReference type="ARBA" id="ARBA00023049"/>
    </source>
</evidence>
<evidence type="ECO:0000259" key="8">
    <source>
        <dbReference type="PROSITE" id="PS52035"/>
    </source>
</evidence>
<comment type="caution">
    <text evidence="7">Lacks conserved residue(s) required for the propagation of feature annotation.</text>
</comment>
<accession>A0A078RWY9</accession>
<evidence type="ECO:0000313" key="10">
    <source>
        <dbReference type="Proteomes" id="UP000028013"/>
    </source>
</evidence>
<comment type="cofactor">
    <cofactor evidence="1">
        <name>Zn(2+)</name>
        <dbReference type="ChEBI" id="CHEBI:29105"/>
    </cofactor>
</comment>
<evidence type="ECO:0000313" key="9">
    <source>
        <dbReference type="EMBL" id="KDS49072.1"/>
    </source>
</evidence>
<name>A0A078RWY9_BACUN</name>
<dbReference type="Pfam" id="PF00246">
    <property type="entry name" value="Peptidase_M14"/>
    <property type="match status" value="1"/>
</dbReference>
<keyword evidence="6" id="KW-0482">Metalloprotease</keyword>